<dbReference type="GO" id="GO:0016151">
    <property type="term" value="F:nickel cation binding"/>
    <property type="evidence" value="ECO:0007669"/>
    <property type="project" value="UniProtKB-UniRule"/>
</dbReference>
<evidence type="ECO:0000256" key="1">
    <source>
        <dbReference type="ARBA" id="ARBA00022596"/>
    </source>
</evidence>
<evidence type="ECO:0000313" key="4">
    <source>
        <dbReference type="EMBL" id="MBM7589604.1"/>
    </source>
</evidence>
<dbReference type="GO" id="GO:0051604">
    <property type="term" value="P:protein maturation"/>
    <property type="evidence" value="ECO:0007669"/>
    <property type="project" value="UniProtKB-UniRule"/>
</dbReference>
<comment type="function">
    <text evidence="2">Involved in the biosynthesis of a nickel-pincer cofactor ((SCS)Ni(II) pincer complex). Binds Ni(2+), and functions in nickel delivery to pyridinium-3,5-bisthiocarboxylic acid mononucleotide (P2TMN), to form the mature cofactor. Is thus probably required for the activation of nickel-pincer cofactor-dependent enzymes.</text>
</comment>
<comment type="similarity">
    <text evidence="2">Belongs to the LarC family.</text>
</comment>
<dbReference type="Gene3D" id="3.30.70.1380">
    <property type="entry name" value="Transcriptional regulatory protein pf0864 domain like"/>
    <property type="match status" value="1"/>
</dbReference>
<dbReference type="EMBL" id="JAFBEB010000003">
    <property type="protein sequence ID" value="MBM7589604.1"/>
    <property type="molecule type" value="Genomic_DNA"/>
</dbReference>
<dbReference type="Proteomes" id="UP000717624">
    <property type="component" value="Unassembled WGS sequence"/>
</dbReference>
<organism evidence="4 5">
    <name type="scientific">Brevibacillus fulvus</name>
    <dbReference type="NCBI Taxonomy" id="1125967"/>
    <lineage>
        <taxon>Bacteria</taxon>
        <taxon>Bacillati</taxon>
        <taxon>Bacillota</taxon>
        <taxon>Bacilli</taxon>
        <taxon>Bacillales</taxon>
        <taxon>Paenibacillaceae</taxon>
        <taxon>Brevibacillus</taxon>
    </lineage>
</organism>
<comment type="catalytic activity">
    <reaction evidence="2">
        <text>Ni(II)-pyridinium-3,5-bisthiocarboxylate mononucleotide = pyridinium-3,5-bisthiocarboxylate mononucleotide + Ni(2+)</text>
        <dbReference type="Rhea" id="RHEA:54784"/>
        <dbReference type="ChEBI" id="CHEBI:49786"/>
        <dbReference type="ChEBI" id="CHEBI:137372"/>
        <dbReference type="ChEBI" id="CHEBI:137373"/>
        <dbReference type="EC" id="4.99.1.12"/>
    </reaction>
</comment>
<dbReference type="NCBIfam" id="TIGR00299">
    <property type="entry name" value="nickel pincer cofactor biosynthesis protein LarC"/>
    <property type="match status" value="1"/>
</dbReference>
<keyword evidence="5" id="KW-1185">Reference proteome</keyword>
<dbReference type="RefSeq" id="WP_204517329.1">
    <property type="nucleotide sequence ID" value="NZ_BAABIN010000038.1"/>
</dbReference>
<keyword evidence="1 2" id="KW-0533">Nickel</keyword>
<evidence type="ECO:0000256" key="3">
    <source>
        <dbReference type="SAM" id="MobiDB-lite"/>
    </source>
</evidence>
<comment type="caution">
    <text evidence="4">The sequence shown here is derived from an EMBL/GenBank/DDBJ whole genome shotgun (WGS) entry which is preliminary data.</text>
</comment>
<proteinExistence type="inferred from homology"/>
<dbReference type="Gene3D" id="3.10.20.300">
    <property type="entry name" value="mk0293 like domain"/>
    <property type="match status" value="1"/>
</dbReference>
<dbReference type="HAMAP" id="MF_01074">
    <property type="entry name" value="LarC"/>
    <property type="match status" value="1"/>
</dbReference>
<keyword evidence="2" id="KW-0456">Lyase</keyword>
<name>A0A938XZ77_9BACL</name>
<dbReference type="Pfam" id="PF01969">
    <property type="entry name" value="Ni_insertion"/>
    <property type="match status" value="1"/>
</dbReference>
<accession>A0A938XZ77</accession>
<sequence>MNVLYLDCQSGISGDMTLSALLDLGADANYITEQLRALPIDPFRLELQDVNKSGIMAKQLTIRFEDTPDCAAQHHAHDHHHHHHHHHHSHDHEHSHHHHPHRRASSIIAMIEQSDLPSRVKQRSKAIFEVIAQAEGKIHGIAAQDVHFHEVGAMDSIIDIIGSCLALEDLQIDQIICSPVPTGHGKVRMAHGLYPIPAPATAELLTGVPLLAFDVEGELTTPTGAGFVKALASEFGPMPALTMKKIGYGAGKKHFAHPNVLRAILLQDQHRIKRERVVVLECQIDDMTGESYGYLLERLLAEGALDVYYTPVVMKKSRPGVLITVLTTPDRSSQLEQLLFSETTTFGVRRAEWSRIALRRCFQRVATVYGDVLVKVAYDAEKIYQIAPEYEEAKKIALTCQLPLAEVYFQIRLAAVQQLSVRELASRLAESENMV</sequence>
<dbReference type="PANTHER" id="PTHR36566:SF1">
    <property type="entry name" value="PYRIDINIUM-3,5-BISTHIOCARBOXYLIC ACID MONONUCLEOTIDE NICKEL INSERTION PROTEIN"/>
    <property type="match status" value="1"/>
</dbReference>
<evidence type="ECO:0000256" key="2">
    <source>
        <dbReference type="HAMAP-Rule" id="MF_01074"/>
    </source>
</evidence>
<dbReference type="EC" id="4.99.1.12" evidence="2"/>
<dbReference type="InterPro" id="IPR002822">
    <property type="entry name" value="Ni_insertion"/>
</dbReference>
<dbReference type="AlphaFoldDB" id="A0A938XZ77"/>
<reference evidence="4" key="1">
    <citation type="submission" date="2021-01" db="EMBL/GenBank/DDBJ databases">
        <title>Genomic Encyclopedia of Type Strains, Phase IV (KMG-IV): sequencing the most valuable type-strain genomes for metagenomic binning, comparative biology and taxonomic classification.</title>
        <authorList>
            <person name="Goeker M."/>
        </authorList>
    </citation>
    <scope>NUCLEOTIDE SEQUENCE</scope>
    <source>
        <strain evidence="4">DSM 25523</strain>
    </source>
</reference>
<dbReference type="PANTHER" id="PTHR36566">
    <property type="entry name" value="NICKEL INSERTION PROTEIN-RELATED"/>
    <property type="match status" value="1"/>
</dbReference>
<protein>
    <recommendedName>
        <fullName evidence="2">Pyridinium-3,5-bisthiocarboxylic acid mononucleotide nickel insertion protein</fullName>
        <shortName evidence="2">P2TMN nickel insertion protein</shortName>
        <ecNumber evidence="2">4.99.1.12</ecNumber>
    </recommendedName>
    <alternativeName>
        <fullName evidence="2">Nickel-pincer cofactor biosynthesis protein LarC</fullName>
    </alternativeName>
</protein>
<feature type="region of interest" description="Disordered" evidence="3">
    <location>
        <begin position="74"/>
        <end position="103"/>
    </location>
</feature>
<gene>
    <name evidence="2" type="primary">larC</name>
    <name evidence="4" type="ORF">JOD01_001204</name>
</gene>
<dbReference type="GO" id="GO:0016829">
    <property type="term" value="F:lyase activity"/>
    <property type="evidence" value="ECO:0007669"/>
    <property type="project" value="UniProtKB-UniRule"/>
</dbReference>
<evidence type="ECO:0000313" key="5">
    <source>
        <dbReference type="Proteomes" id="UP000717624"/>
    </source>
</evidence>